<evidence type="ECO:0000313" key="7">
    <source>
        <dbReference type="Proteomes" id="UP001642409"/>
    </source>
</evidence>
<dbReference type="PANTHER" id="PTHR45931">
    <property type="entry name" value="SI:CH211-59O9.10"/>
    <property type="match status" value="1"/>
</dbReference>
<keyword evidence="2 4" id="KW-0863">Zinc-finger</keyword>
<evidence type="ECO:0000256" key="1">
    <source>
        <dbReference type="ARBA" id="ARBA00022723"/>
    </source>
</evidence>
<comment type="caution">
    <text evidence="6">The sequence shown here is derived from an EMBL/GenBank/DDBJ whole genome shotgun (WGS) entry which is preliminary data.</text>
</comment>
<dbReference type="PANTHER" id="PTHR45931:SF3">
    <property type="entry name" value="RING ZINC FINGER-CONTAINING PROTEIN"/>
    <property type="match status" value="1"/>
</dbReference>
<dbReference type="SMART" id="SM00184">
    <property type="entry name" value="RING"/>
    <property type="match status" value="1"/>
</dbReference>
<dbReference type="Pfam" id="PF13639">
    <property type="entry name" value="zf-RING_2"/>
    <property type="match status" value="1"/>
</dbReference>
<evidence type="ECO:0000256" key="4">
    <source>
        <dbReference type="PROSITE-ProRule" id="PRU00175"/>
    </source>
</evidence>
<keyword evidence="1" id="KW-0479">Metal-binding</keyword>
<dbReference type="PROSITE" id="PS50089">
    <property type="entry name" value="ZF_RING_2"/>
    <property type="match status" value="1"/>
</dbReference>
<proteinExistence type="predicted"/>
<name>A0ABP1HLP8_9EUKA</name>
<dbReference type="InterPro" id="IPR001841">
    <property type="entry name" value="Znf_RING"/>
</dbReference>
<dbReference type="EMBL" id="CAXDID020000036">
    <property type="protein sequence ID" value="CAL5997239.1"/>
    <property type="molecule type" value="Genomic_DNA"/>
</dbReference>
<evidence type="ECO:0000313" key="6">
    <source>
        <dbReference type="EMBL" id="CAL5997239.1"/>
    </source>
</evidence>
<keyword evidence="3" id="KW-0862">Zinc</keyword>
<dbReference type="SUPFAM" id="SSF57850">
    <property type="entry name" value="RING/U-box"/>
    <property type="match status" value="1"/>
</dbReference>
<evidence type="ECO:0000256" key="2">
    <source>
        <dbReference type="ARBA" id="ARBA00022771"/>
    </source>
</evidence>
<reference evidence="6 7" key="1">
    <citation type="submission" date="2024-07" db="EMBL/GenBank/DDBJ databases">
        <authorList>
            <person name="Akdeniz Z."/>
        </authorList>
    </citation>
    <scope>NUCLEOTIDE SEQUENCE [LARGE SCALE GENOMIC DNA]</scope>
</reference>
<evidence type="ECO:0000256" key="3">
    <source>
        <dbReference type="ARBA" id="ARBA00022833"/>
    </source>
</evidence>
<dbReference type="Gene3D" id="3.30.40.10">
    <property type="entry name" value="Zinc/RING finger domain, C3HC4 (zinc finger)"/>
    <property type="match status" value="1"/>
</dbReference>
<dbReference type="Proteomes" id="UP001642409">
    <property type="component" value="Unassembled WGS sequence"/>
</dbReference>
<protein>
    <submittedName>
        <fullName evidence="6">CHY_zinc finger-containing protein</fullName>
    </submittedName>
</protein>
<evidence type="ECO:0000259" key="5">
    <source>
        <dbReference type="PROSITE" id="PS50089"/>
    </source>
</evidence>
<dbReference type="InterPro" id="IPR037274">
    <property type="entry name" value="Znf_CHY_sf"/>
</dbReference>
<gene>
    <name evidence="6" type="ORF">HINF_LOCUS15148</name>
</gene>
<dbReference type="InterPro" id="IPR051834">
    <property type="entry name" value="RING_finger_E3_ligase"/>
</dbReference>
<feature type="domain" description="RING-type" evidence="5">
    <location>
        <begin position="174"/>
        <end position="215"/>
    </location>
</feature>
<keyword evidence="7" id="KW-1185">Reference proteome</keyword>
<dbReference type="SUPFAM" id="SSF161219">
    <property type="entry name" value="CHY zinc finger-like"/>
    <property type="match status" value="1"/>
</dbReference>
<accession>A0ABP1HLP8</accession>
<dbReference type="InterPro" id="IPR013083">
    <property type="entry name" value="Znf_RING/FYVE/PHD"/>
</dbReference>
<sequence length="386" mass="44944">MQNCLCVKITHNSHIQEFQLQQFYNDQLPANEILFNFIPIYGVKFLSQLNDYVKQHINITPSKILRDDQTHLSYYLQQFPGCEHFLSGALQFCPTCNDYFACASCHDHQLSQTTIKCAYCKQTQTCSSMCQFCNKHLFDYQCKYCQILCYQFEFQNYTHDQLCSLNNQQDQNDCMICLGEFNPAHSRQTLACSHSFHSSCIKKWSESNKLCPFCKRDIIFNAFSIKNIIQKLNSNYIDLKRIRTLNIKYAKEPGVWKTVCCQFCSSVQTDFCGTLSFCNKCKRIFECANDLDLKPDLKTINSLINNQNISMETQYSDLINYKSSFGAEVPEIMKMCPENARICALKYKNQNVVTVSQARALIILFNEKREQIEIGEWESVLKQIEE</sequence>
<organism evidence="6 7">
    <name type="scientific">Hexamita inflata</name>
    <dbReference type="NCBI Taxonomy" id="28002"/>
    <lineage>
        <taxon>Eukaryota</taxon>
        <taxon>Metamonada</taxon>
        <taxon>Diplomonadida</taxon>
        <taxon>Hexamitidae</taxon>
        <taxon>Hexamitinae</taxon>
        <taxon>Hexamita</taxon>
    </lineage>
</organism>